<dbReference type="SUPFAM" id="SSF50475">
    <property type="entry name" value="FMN-binding split barrel"/>
    <property type="match status" value="1"/>
</dbReference>
<evidence type="ECO:0000256" key="2">
    <source>
        <dbReference type="ARBA" id="ARBA00004738"/>
    </source>
</evidence>
<evidence type="ECO:0000256" key="6">
    <source>
        <dbReference type="ARBA" id="ARBA00022643"/>
    </source>
</evidence>
<evidence type="ECO:0000256" key="4">
    <source>
        <dbReference type="ARBA" id="ARBA00012801"/>
    </source>
</evidence>
<feature type="domain" description="Pyridoxamine 5'-phosphate oxidase N-terminal" evidence="9">
    <location>
        <begin position="76"/>
        <end position="193"/>
    </location>
</feature>
<gene>
    <name evidence="11" type="ORF">VE01_08839</name>
</gene>
<comment type="pathway">
    <text evidence="3">Cofactor metabolism; pyridoxal 5'-phosphate salvage; pyridoxal 5'-phosphate from pyridoxine 5'-phosphate: step 1/1.</text>
</comment>
<feature type="compositionally biased region" description="Basic and acidic residues" evidence="8">
    <location>
        <begin position="239"/>
        <end position="263"/>
    </location>
</feature>
<feature type="region of interest" description="Disordered" evidence="8">
    <location>
        <begin position="239"/>
        <end position="275"/>
    </location>
</feature>
<evidence type="ECO:0000256" key="7">
    <source>
        <dbReference type="ARBA" id="ARBA00023002"/>
    </source>
</evidence>
<organism evidence="11 12">
    <name type="scientific">Pseudogymnoascus verrucosus</name>
    <dbReference type="NCBI Taxonomy" id="342668"/>
    <lineage>
        <taxon>Eukaryota</taxon>
        <taxon>Fungi</taxon>
        <taxon>Dikarya</taxon>
        <taxon>Ascomycota</taxon>
        <taxon>Pezizomycotina</taxon>
        <taxon>Leotiomycetes</taxon>
        <taxon>Thelebolales</taxon>
        <taxon>Thelebolaceae</taxon>
        <taxon>Pseudogymnoascus</taxon>
    </lineage>
</organism>
<sequence>MALHAPRSPLICPSTPSDPGPGPSCIPSIAVAAAAAAHNQAPQFMLSSLNLSDLSSDPLQQFRSWYISAQTSGVVSPETVCLSTASLPSGRVTSRYVYLKEMDGRGFVVYSNWGTSQKSKDVEANSWVSLAFWWREQERQVRIEGRVEKMSQEESQKYFDTRARGSKIGAWASRQSGRIDGREVLEGWVGEVEERFKGVDEIPCPEFWGGVRVVPERVEFWQGRESRLHDRFEYVRKGGEERGKEEGRKEEGKEEGKEEKEPEVGGEWDIARLSP</sequence>
<dbReference type="GO" id="GO:0004733">
    <property type="term" value="F:pyridoxamine phosphate oxidase activity"/>
    <property type="evidence" value="ECO:0007669"/>
    <property type="project" value="UniProtKB-EC"/>
</dbReference>
<dbReference type="OrthoDB" id="303614at2759"/>
<keyword evidence="12" id="KW-1185">Reference proteome</keyword>
<dbReference type="InterPro" id="IPR019740">
    <property type="entry name" value="Pyridox_Oxase_CS"/>
</dbReference>
<reference evidence="11 12" key="1">
    <citation type="submission" date="2016-03" db="EMBL/GenBank/DDBJ databases">
        <title>Comparative genomics of Pseudogymnoascus destructans, the fungus causing white-nose syndrome of bats.</title>
        <authorList>
            <person name="Palmer J.M."/>
            <person name="Drees K.P."/>
            <person name="Foster J.T."/>
            <person name="Lindner D.L."/>
        </authorList>
    </citation>
    <scope>NUCLEOTIDE SEQUENCE [LARGE SCALE GENOMIC DNA]</scope>
    <source>
        <strain evidence="11 12">UAMH 10579</strain>
    </source>
</reference>
<keyword evidence="7" id="KW-0560">Oxidoreductase</keyword>
<keyword evidence="5" id="KW-0285">Flavoprotein</keyword>
<comment type="pathway">
    <text evidence="2">Cofactor metabolism; pyridoxal 5'-phosphate salvage; pyridoxal 5'-phosphate from pyridoxamine 5'-phosphate: step 1/1.</text>
</comment>
<dbReference type="STRING" id="342668.A0A1B8GBK5"/>
<evidence type="ECO:0000313" key="11">
    <source>
        <dbReference type="EMBL" id="OBT93214.1"/>
    </source>
</evidence>
<feature type="domain" description="Pyridoxine 5'-phosphate oxidase dimerisation C-terminal" evidence="10">
    <location>
        <begin position="208"/>
        <end position="275"/>
    </location>
</feature>
<evidence type="ECO:0000256" key="3">
    <source>
        <dbReference type="ARBA" id="ARBA00005037"/>
    </source>
</evidence>
<reference evidence="12" key="2">
    <citation type="journal article" date="2018" name="Nat. Commun.">
        <title>Extreme sensitivity to ultraviolet light in the fungal pathogen causing white-nose syndrome of bats.</title>
        <authorList>
            <person name="Palmer J.M."/>
            <person name="Drees K.P."/>
            <person name="Foster J.T."/>
            <person name="Lindner D.L."/>
        </authorList>
    </citation>
    <scope>NUCLEOTIDE SEQUENCE [LARGE SCALE GENOMIC DNA]</scope>
    <source>
        <strain evidence="12">UAMH 10579</strain>
    </source>
</reference>
<dbReference type="PROSITE" id="PS01064">
    <property type="entry name" value="PYRIDOX_OXIDASE"/>
    <property type="match status" value="1"/>
</dbReference>
<accession>A0A1B8GBK5</accession>
<dbReference type="Gene3D" id="2.30.110.10">
    <property type="entry name" value="Electron Transport, Fmn-binding Protein, Chain A"/>
    <property type="match status" value="1"/>
</dbReference>
<name>A0A1B8GBK5_9PEZI</name>
<evidence type="ECO:0000256" key="8">
    <source>
        <dbReference type="SAM" id="MobiDB-lite"/>
    </source>
</evidence>
<proteinExistence type="predicted"/>
<dbReference type="AlphaFoldDB" id="A0A1B8GBK5"/>
<comment type="cofactor">
    <cofactor evidence="1">
        <name>FMN</name>
        <dbReference type="ChEBI" id="CHEBI:58210"/>
    </cofactor>
</comment>
<protein>
    <recommendedName>
        <fullName evidence="4">pyridoxal 5'-phosphate synthase</fullName>
        <ecNumber evidence="4">1.4.3.5</ecNumber>
    </recommendedName>
</protein>
<dbReference type="NCBIfam" id="TIGR00558">
    <property type="entry name" value="pdxH"/>
    <property type="match status" value="1"/>
</dbReference>
<dbReference type="Proteomes" id="UP000091956">
    <property type="component" value="Unassembled WGS sequence"/>
</dbReference>
<dbReference type="EMBL" id="KV460256">
    <property type="protein sequence ID" value="OBT93214.1"/>
    <property type="molecule type" value="Genomic_DNA"/>
</dbReference>
<evidence type="ECO:0000259" key="9">
    <source>
        <dbReference type="Pfam" id="PF01243"/>
    </source>
</evidence>
<dbReference type="GO" id="GO:0010181">
    <property type="term" value="F:FMN binding"/>
    <property type="evidence" value="ECO:0007669"/>
    <property type="project" value="InterPro"/>
</dbReference>
<evidence type="ECO:0000313" key="12">
    <source>
        <dbReference type="Proteomes" id="UP000091956"/>
    </source>
</evidence>
<dbReference type="RefSeq" id="XP_018126947.1">
    <property type="nucleotide sequence ID" value="XM_018278258.2"/>
</dbReference>
<dbReference type="PANTHER" id="PTHR10851:SF0">
    <property type="entry name" value="PYRIDOXINE-5'-PHOSPHATE OXIDASE"/>
    <property type="match status" value="1"/>
</dbReference>
<evidence type="ECO:0000259" key="10">
    <source>
        <dbReference type="Pfam" id="PF10590"/>
    </source>
</evidence>
<dbReference type="InterPro" id="IPR012349">
    <property type="entry name" value="Split_barrel_FMN-bd"/>
</dbReference>
<dbReference type="GeneID" id="28842225"/>
<dbReference type="EC" id="1.4.3.5" evidence="4"/>
<evidence type="ECO:0000256" key="1">
    <source>
        <dbReference type="ARBA" id="ARBA00001917"/>
    </source>
</evidence>
<dbReference type="InterPro" id="IPR011576">
    <property type="entry name" value="Pyridox_Oxase_N"/>
</dbReference>
<dbReference type="PANTHER" id="PTHR10851">
    <property type="entry name" value="PYRIDOXINE-5-PHOSPHATE OXIDASE"/>
    <property type="match status" value="1"/>
</dbReference>
<dbReference type="GO" id="GO:0008615">
    <property type="term" value="P:pyridoxine biosynthetic process"/>
    <property type="evidence" value="ECO:0007669"/>
    <property type="project" value="InterPro"/>
</dbReference>
<keyword evidence="6" id="KW-0288">FMN</keyword>
<dbReference type="Pfam" id="PF01243">
    <property type="entry name" value="PNPOx_N"/>
    <property type="match status" value="1"/>
</dbReference>
<dbReference type="Pfam" id="PF10590">
    <property type="entry name" value="PNP_phzG_C"/>
    <property type="match status" value="1"/>
</dbReference>
<dbReference type="UniPathway" id="UPA01068">
    <property type="reaction ID" value="UER00304"/>
</dbReference>
<dbReference type="NCBIfam" id="NF004231">
    <property type="entry name" value="PRK05679.1"/>
    <property type="match status" value="1"/>
</dbReference>
<dbReference type="InterPro" id="IPR019576">
    <property type="entry name" value="Pyridoxamine_oxidase_dimer_C"/>
</dbReference>
<evidence type="ECO:0000256" key="5">
    <source>
        <dbReference type="ARBA" id="ARBA00022630"/>
    </source>
</evidence>
<dbReference type="InterPro" id="IPR000659">
    <property type="entry name" value="Pyridox_Oxase"/>
</dbReference>